<dbReference type="GO" id="GO:0016020">
    <property type="term" value="C:membrane"/>
    <property type="evidence" value="ECO:0007669"/>
    <property type="project" value="UniProtKB-SubCell"/>
</dbReference>
<evidence type="ECO:0000256" key="4">
    <source>
        <dbReference type="ARBA" id="ARBA00023136"/>
    </source>
</evidence>
<keyword evidence="3 6" id="KW-1133">Transmembrane helix</keyword>
<dbReference type="VEuPathDB" id="FungiDB:PMAA_047750"/>
<dbReference type="STRING" id="441960.B6QPA3"/>
<gene>
    <name evidence="7" type="ORF">PMAA_047750</name>
</gene>
<dbReference type="Proteomes" id="UP000001294">
    <property type="component" value="Unassembled WGS sequence"/>
</dbReference>
<dbReference type="PhylomeDB" id="B6QPA3"/>
<evidence type="ECO:0000256" key="2">
    <source>
        <dbReference type="ARBA" id="ARBA00022692"/>
    </source>
</evidence>
<dbReference type="InterPro" id="IPR051694">
    <property type="entry name" value="Immunoregulatory_rcpt-like"/>
</dbReference>
<evidence type="ECO:0000256" key="3">
    <source>
        <dbReference type="ARBA" id="ARBA00022989"/>
    </source>
</evidence>
<protein>
    <submittedName>
        <fullName evidence="7">Uncharacterized protein</fullName>
    </submittedName>
</protein>
<reference evidence="8" key="1">
    <citation type="journal article" date="2015" name="Genome Announc.">
        <title>Genome sequence of the AIDS-associated pathogen Penicillium marneffei (ATCC18224) and its near taxonomic relative Talaromyces stipitatus (ATCC10500).</title>
        <authorList>
            <person name="Nierman W.C."/>
            <person name="Fedorova-Abrams N.D."/>
            <person name="Andrianopoulos A."/>
        </authorList>
    </citation>
    <scope>NUCLEOTIDE SEQUENCE [LARGE SCALE GENOMIC DNA]</scope>
    <source>
        <strain evidence="8">ATCC 18224 / CBS 334.59 / QM 7333</strain>
    </source>
</reference>
<dbReference type="HOGENOM" id="CLU_063502_1_0_1"/>
<sequence>MASPSTITTSVTSAVPALTTTFTPAASCLTDLYLNNIVSNGFIWDYRQLGPAPTGTDCYPPKFAATPSAYFSPGICPTSYTIACSTVLSIGSSTETRATCCPSSYSCQADKTAWPWYSTDLCTYEGSTTGTYLFTAQTSISTAIGLANLNAYGMEIRWQASDTSTPGATSALTTASSALSTSASASPASTALSTTPTPTSTPTSPSTSSLSTGAKAGIGIGAAVGALLILAGIIFFIIRRRRNNAAANKQENMDMHLTPAQLQQQEYYVEAAAGDVRSKPPYHELPTQPKERNPVELSSESWR</sequence>
<feature type="region of interest" description="Disordered" evidence="5">
    <location>
        <begin position="186"/>
        <end position="212"/>
    </location>
</feature>
<evidence type="ECO:0000256" key="6">
    <source>
        <dbReference type="SAM" id="Phobius"/>
    </source>
</evidence>
<dbReference type="PANTHER" id="PTHR15549">
    <property type="entry name" value="PAIRED IMMUNOGLOBULIN-LIKE TYPE 2 RECEPTOR"/>
    <property type="match status" value="1"/>
</dbReference>
<proteinExistence type="predicted"/>
<keyword evidence="2 6" id="KW-0812">Transmembrane</keyword>
<evidence type="ECO:0000256" key="5">
    <source>
        <dbReference type="SAM" id="MobiDB-lite"/>
    </source>
</evidence>
<keyword evidence="8" id="KW-1185">Reference proteome</keyword>
<keyword evidence="4 6" id="KW-0472">Membrane</keyword>
<organism evidence="7 8">
    <name type="scientific">Talaromyces marneffei (strain ATCC 18224 / CBS 334.59 / QM 7333)</name>
    <name type="common">Penicillium marneffei</name>
    <dbReference type="NCBI Taxonomy" id="441960"/>
    <lineage>
        <taxon>Eukaryota</taxon>
        <taxon>Fungi</taxon>
        <taxon>Dikarya</taxon>
        <taxon>Ascomycota</taxon>
        <taxon>Pezizomycotina</taxon>
        <taxon>Eurotiomycetes</taxon>
        <taxon>Eurotiomycetidae</taxon>
        <taxon>Eurotiales</taxon>
        <taxon>Trichocomaceae</taxon>
        <taxon>Talaromyces</taxon>
        <taxon>Talaromyces sect. Talaromyces</taxon>
    </lineage>
</organism>
<dbReference type="AlphaFoldDB" id="B6QPA3"/>
<evidence type="ECO:0000313" key="8">
    <source>
        <dbReference type="Proteomes" id="UP000001294"/>
    </source>
</evidence>
<accession>B6QPA3</accession>
<evidence type="ECO:0000313" key="7">
    <source>
        <dbReference type="EMBL" id="EEA20964.1"/>
    </source>
</evidence>
<comment type="subcellular location">
    <subcellularLocation>
        <location evidence="1">Membrane</location>
        <topology evidence="1">Single-pass membrane protein</topology>
    </subcellularLocation>
</comment>
<dbReference type="GO" id="GO:0071944">
    <property type="term" value="C:cell periphery"/>
    <property type="evidence" value="ECO:0007669"/>
    <property type="project" value="UniProtKB-ARBA"/>
</dbReference>
<name>B6QPA3_TALMQ</name>
<feature type="transmembrane region" description="Helical" evidence="6">
    <location>
        <begin position="216"/>
        <end position="238"/>
    </location>
</feature>
<dbReference type="EMBL" id="DS995904">
    <property type="protein sequence ID" value="EEA20964.1"/>
    <property type="molecule type" value="Genomic_DNA"/>
</dbReference>
<feature type="region of interest" description="Disordered" evidence="5">
    <location>
        <begin position="272"/>
        <end position="303"/>
    </location>
</feature>
<evidence type="ECO:0000256" key="1">
    <source>
        <dbReference type="ARBA" id="ARBA00004167"/>
    </source>
</evidence>
<dbReference type="OrthoDB" id="4770059at2759"/>